<evidence type="ECO:0000313" key="2">
    <source>
        <dbReference type="Proteomes" id="UP000886751"/>
    </source>
</evidence>
<comment type="caution">
    <text evidence="1">The sequence shown here is derived from an EMBL/GenBank/DDBJ whole genome shotgun (WGS) entry which is preliminary data.</text>
</comment>
<dbReference type="Proteomes" id="UP000886751">
    <property type="component" value="Unassembled WGS sequence"/>
</dbReference>
<evidence type="ECO:0000313" key="1">
    <source>
        <dbReference type="EMBL" id="HIX93840.1"/>
    </source>
</evidence>
<sequence length="889" mass="95348">MPQNKTIARLLAGESDNHILPFFWQHGEDEATLRGMMAAIDGAHCRAVCVESRPHPDFCGPQWWADMDVILDEARNRGMRVWILDDSHFPTGYANGAVKTAPDALCRQSILGNTRVLDEAAGPVALDLRAEGLMDPPQPDLRDPMQAFAARMPAARSFDPATDRLLTVQAVAEDGGITDLLPFVQGTALCWDKPAGAYTLRVVTASRNAGCHRDYINMTDPASVRLLIDAVYEPHWQHYAADFGKTIAGFFSDEPELGNGLLYQKGNTLGCGQDLPWSAPLEAALAESCGPGWAAALPRLFAQDESDTTARIHTAYMDCLTKLVRQNFSGQIAAWCHAHGVAYIGHVIEDDGQHCRTGASLGHYFRGLQGQDMAGIDDIGGQVLPQGEDEPKTDNMRRPRNGTFYHYGLATLAESAAAIEPAKGGRAMCEIFGNYGWAEGVRLEKYLADHFLVRGVNYFVPHAFSGKAFPDPDCPPHFYAHGHNPQYRHFGQLMAYMDRVATLTSAGRHEAPVAVLYHGEAEWCDPAAMPFEQVVRPLYDDQIACRTLPADMFGEPERYKTELGNPLVVNGQPYRAFVVPGAKRIPAAAAAALAELAQKGLPVLFAGRRPDALCEGGPLPQALAACLVADPAALPAALRAAGVAAPVLEPKNDRLRLLTVQGDSTMVLAVNEGTEPCAGTLTLPGLCGPCCWYDPWANRCEPAAAADTPAGLRVGIEILPLHPRVLVLGEAPAGAALYKAPAAGAEIALSGWTRALCEGAEYPHFGPAKPVTLPDALAAEQPAFSGFVRYETRFTLDAPAALRLEIADAAEGVEVFLNGESAGIQIAPPFGYDLAGQAGANTLVIEVATTLERQCYPLLDGYRKMLAAPPAGGSGLTGRVQLRRTVTGC</sequence>
<reference evidence="1" key="1">
    <citation type="journal article" date="2021" name="PeerJ">
        <title>Extensive microbial diversity within the chicken gut microbiome revealed by metagenomics and culture.</title>
        <authorList>
            <person name="Gilroy R."/>
            <person name="Ravi A."/>
            <person name="Getino M."/>
            <person name="Pursley I."/>
            <person name="Horton D.L."/>
            <person name="Alikhan N.F."/>
            <person name="Baker D."/>
            <person name="Gharbi K."/>
            <person name="Hall N."/>
            <person name="Watson M."/>
            <person name="Adriaenssens E.M."/>
            <person name="Foster-Nyarko E."/>
            <person name="Jarju S."/>
            <person name="Secka A."/>
            <person name="Antonio M."/>
            <person name="Oren A."/>
            <person name="Chaudhuri R.R."/>
            <person name="La Ragione R."/>
            <person name="Hildebrand F."/>
            <person name="Pallen M.J."/>
        </authorList>
    </citation>
    <scope>NUCLEOTIDE SEQUENCE</scope>
    <source>
        <strain evidence="1">ChiHecec2B26-7398</strain>
    </source>
</reference>
<organism evidence="1 2">
    <name type="scientific">Candidatus Gemmiger excrementipullorum</name>
    <dbReference type="NCBI Taxonomy" id="2838610"/>
    <lineage>
        <taxon>Bacteria</taxon>
        <taxon>Bacillati</taxon>
        <taxon>Bacillota</taxon>
        <taxon>Clostridia</taxon>
        <taxon>Eubacteriales</taxon>
        <taxon>Gemmiger</taxon>
    </lineage>
</organism>
<dbReference type="EMBL" id="DXEI01000002">
    <property type="protein sequence ID" value="HIX93840.1"/>
    <property type="molecule type" value="Genomic_DNA"/>
</dbReference>
<dbReference type="AlphaFoldDB" id="A0A9D1Y1U0"/>
<dbReference type="PANTHER" id="PTHR36848">
    <property type="entry name" value="DNA-BINDING PROTEIN (PUTATIVE SECRETED PROTEIN)-RELATED"/>
    <property type="match status" value="1"/>
</dbReference>
<reference evidence="1" key="2">
    <citation type="submission" date="2021-04" db="EMBL/GenBank/DDBJ databases">
        <authorList>
            <person name="Gilroy R."/>
        </authorList>
    </citation>
    <scope>NUCLEOTIDE SEQUENCE</scope>
    <source>
        <strain evidence="1">ChiHecec2B26-7398</strain>
    </source>
</reference>
<protein>
    <recommendedName>
        <fullName evidence="3">Glycoside hydrolase family 2</fullName>
    </recommendedName>
</protein>
<accession>A0A9D1Y1U0</accession>
<dbReference type="InterPro" id="IPR053161">
    <property type="entry name" value="Ulvan_degrading_GH"/>
</dbReference>
<name>A0A9D1Y1U0_9FIRM</name>
<evidence type="ECO:0008006" key="3">
    <source>
        <dbReference type="Google" id="ProtNLM"/>
    </source>
</evidence>
<proteinExistence type="predicted"/>
<gene>
    <name evidence="1" type="ORF">H9846_00045</name>
</gene>
<dbReference type="PANTHER" id="PTHR36848:SF2">
    <property type="entry name" value="SECRETED PROTEIN"/>
    <property type="match status" value="1"/>
</dbReference>